<organism evidence="1 2">
    <name type="scientific">Coffea canephora</name>
    <name type="common">Robusta coffee</name>
    <dbReference type="NCBI Taxonomy" id="49390"/>
    <lineage>
        <taxon>Eukaryota</taxon>
        <taxon>Viridiplantae</taxon>
        <taxon>Streptophyta</taxon>
        <taxon>Embryophyta</taxon>
        <taxon>Tracheophyta</taxon>
        <taxon>Spermatophyta</taxon>
        <taxon>Magnoliopsida</taxon>
        <taxon>eudicotyledons</taxon>
        <taxon>Gunneridae</taxon>
        <taxon>Pentapetalae</taxon>
        <taxon>asterids</taxon>
        <taxon>lamiids</taxon>
        <taxon>Gentianales</taxon>
        <taxon>Rubiaceae</taxon>
        <taxon>Ixoroideae</taxon>
        <taxon>Gardenieae complex</taxon>
        <taxon>Bertiereae - Coffeeae clade</taxon>
        <taxon>Coffeeae</taxon>
        <taxon>Coffea</taxon>
    </lineage>
</organism>
<dbReference type="EMBL" id="HG739212">
    <property type="protein sequence ID" value="CDP16508.1"/>
    <property type="molecule type" value="Genomic_DNA"/>
</dbReference>
<dbReference type="Proteomes" id="UP000295252">
    <property type="component" value="Chromosome II"/>
</dbReference>
<dbReference type="Gene3D" id="2.60.120.10">
    <property type="entry name" value="Jelly Rolls"/>
    <property type="match status" value="1"/>
</dbReference>
<dbReference type="AlphaFoldDB" id="A0A068V990"/>
<proteinExistence type="predicted"/>
<dbReference type="PhylomeDB" id="A0A068V990"/>
<protein>
    <submittedName>
        <fullName evidence="1">Uncharacterized protein</fullName>
    </submittedName>
</protein>
<accession>A0A068V990</accession>
<evidence type="ECO:0000313" key="1">
    <source>
        <dbReference type="EMBL" id="CDP16508.1"/>
    </source>
</evidence>
<dbReference type="InParanoid" id="A0A068V990"/>
<dbReference type="InterPro" id="IPR014710">
    <property type="entry name" value="RmlC-like_jellyroll"/>
</dbReference>
<sequence length="107" mass="11704">MPRPAACPGGPSSEVLHVASEFLRMKCESSKFFLVSNNNGTCWIRSKSCYVLALTSSFSSAYDYLQDFCVAVPDATVAVFVNGKVCKNPKQVTAYDFLATDDFLLKS</sequence>
<dbReference type="Gramene" id="CDP16508">
    <property type="protein sequence ID" value="CDP16508"/>
    <property type="gene ID" value="GSCOC_T00018493001"/>
</dbReference>
<keyword evidence="2" id="KW-1185">Reference proteome</keyword>
<evidence type="ECO:0000313" key="2">
    <source>
        <dbReference type="Proteomes" id="UP000295252"/>
    </source>
</evidence>
<reference evidence="2" key="1">
    <citation type="journal article" date="2014" name="Science">
        <title>The coffee genome provides insight into the convergent evolution of caffeine biosynthesis.</title>
        <authorList>
            <person name="Denoeud F."/>
            <person name="Carretero-Paulet L."/>
            <person name="Dereeper A."/>
            <person name="Droc G."/>
            <person name="Guyot R."/>
            <person name="Pietrella M."/>
            <person name="Zheng C."/>
            <person name="Alberti A."/>
            <person name="Anthony F."/>
            <person name="Aprea G."/>
            <person name="Aury J.M."/>
            <person name="Bento P."/>
            <person name="Bernard M."/>
            <person name="Bocs S."/>
            <person name="Campa C."/>
            <person name="Cenci A."/>
            <person name="Combes M.C."/>
            <person name="Crouzillat D."/>
            <person name="Da Silva C."/>
            <person name="Daddiego L."/>
            <person name="De Bellis F."/>
            <person name="Dussert S."/>
            <person name="Garsmeur O."/>
            <person name="Gayraud T."/>
            <person name="Guignon V."/>
            <person name="Jahn K."/>
            <person name="Jamilloux V."/>
            <person name="Joet T."/>
            <person name="Labadie K."/>
            <person name="Lan T."/>
            <person name="Leclercq J."/>
            <person name="Lepelley M."/>
            <person name="Leroy T."/>
            <person name="Li L.T."/>
            <person name="Librado P."/>
            <person name="Lopez L."/>
            <person name="Munoz A."/>
            <person name="Noel B."/>
            <person name="Pallavicini A."/>
            <person name="Perrotta G."/>
            <person name="Poncet V."/>
            <person name="Pot D."/>
            <person name="Priyono X."/>
            <person name="Rigoreau M."/>
            <person name="Rouard M."/>
            <person name="Rozas J."/>
            <person name="Tranchant-Dubreuil C."/>
            <person name="VanBuren R."/>
            <person name="Zhang Q."/>
            <person name="Andrade A.C."/>
            <person name="Argout X."/>
            <person name="Bertrand B."/>
            <person name="de Kochko A."/>
            <person name="Graziosi G."/>
            <person name="Henry R.J."/>
            <person name="Jayarama X."/>
            <person name="Ming R."/>
            <person name="Nagai C."/>
            <person name="Rounsley S."/>
            <person name="Sankoff D."/>
            <person name="Giuliano G."/>
            <person name="Albert V.A."/>
            <person name="Wincker P."/>
            <person name="Lashermes P."/>
        </authorList>
    </citation>
    <scope>NUCLEOTIDE SEQUENCE [LARGE SCALE GENOMIC DNA]</scope>
    <source>
        <strain evidence="2">cv. DH200-94</strain>
    </source>
</reference>
<gene>
    <name evidence="1" type="ORF">GSCOC_T00018493001</name>
</gene>
<name>A0A068V990_COFCA</name>